<dbReference type="STRING" id="48467.SAMN02745166_03315"/>
<dbReference type="InterPro" id="IPR018739">
    <property type="entry name" value="DUF2281"/>
</dbReference>
<proteinExistence type="predicted"/>
<gene>
    <name evidence="3" type="ORF">SAMN02745166_03315</name>
</gene>
<keyword evidence="4" id="KW-1185">Reference proteome</keyword>
<feature type="compositionally biased region" description="Polar residues" evidence="1">
    <location>
        <begin position="42"/>
        <end position="52"/>
    </location>
</feature>
<evidence type="ECO:0000256" key="1">
    <source>
        <dbReference type="SAM" id="MobiDB-lite"/>
    </source>
</evidence>
<dbReference type="Pfam" id="PF10047">
    <property type="entry name" value="DUF2281"/>
    <property type="match status" value="1"/>
</dbReference>
<evidence type="ECO:0000259" key="2">
    <source>
        <dbReference type="Pfam" id="PF10047"/>
    </source>
</evidence>
<protein>
    <recommendedName>
        <fullName evidence="2">DUF2281 domain-containing protein</fullName>
    </recommendedName>
</protein>
<dbReference type="EMBL" id="FUYE01000011">
    <property type="protein sequence ID" value="SKB01129.1"/>
    <property type="molecule type" value="Genomic_DNA"/>
</dbReference>
<dbReference type="Proteomes" id="UP000190774">
    <property type="component" value="Unassembled WGS sequence"/>
</dbReference>
<name>A0A1T4YH76_9BACT</name>
<sequence>MNILETDAMVQTDGNLQLLSPLPSWLRPGRVHVFLTTEQPVTQNAGIETNPVSRAPQPGSLKGFRMAEDFDEPLEDFQEYME</sequence>
<feature type="region of interest" description="Disordered" evidence="1">
    <location>
        <begin position="42"/>
        <end position="63"/>
    </location>
</feature>
<feature type="domain" description="DUF2281" evidence="2">
    <location>
        <begin position="52"/>
        <end position="80"/>
    </location>
</feature>
<organism evidence="3 4">
    <name type="scientific">Prosthecobacter debontii</name>
    <dbReference type="NCBI Taxonomy" id="48467"/>
    <lineage>
        <taxon>Bacteria</taxon>
        <taxon>Pseudomonadati</taxon>
        <taxon>Verrucomicrobiota</taxon>
        <taxon>Verrucomicrobiia</taxon>
        <taxon>Verrucomicrobiales</taxon>
        <taxon>Verrucomicrobiaceae</taxon>
        <taxon>Prosthecobacter</taxon>
    </lineage>
</organism>
<dbReference type="RefSeq" id="WP_078814499.1">
    <property type="nucleotide sequence ID" value="NZ_FUYE01000011.1"/>
</dbReference>
<accession>A0A1T4YH76</accession>
<evidence type="ECO:0000313" key="4">
    <source>
        <dbReference type="Proteomes" id="UP000190774"/>
    </source>
</evidence>
<dbReference type="AlphaFoldDB" id="A0A1T4YH76"/>
<reference evidence="4" key="1">
    <citation type="submission" date="2017-02" db="EMBL/GenBank/DDBJ databases">
        <authorList>
            <person name="Varghese N."/>
            <person name="Submissions S."/>
        </authorList>
    </citation>
    <scope>NUCLEOTIDE SEQUENCE [LARGE SCALE GENOMIC DNA]</scope>
    <source>
        <strain evidence="4">ATCC 700200</strain>
    </source>
</reference>
<evidence type="ECO:0000313" key="3">
    <source>
        <dbReference type="EMBL" id="SKB01129.1"/>
    </source>
</evidence>